<organism evidence="5 6">
    <name type="scientific">Dendrobium chrysotoxum</name>
    <name type="common">Orchid</name>
    <dbReference type="NCBI Taxonomy" id="161865"/>
    <lineage>
        <taxon>Eukaryota</taxon>
        <taxon>Viridiplantae</taxon>
        <taxon>Streptophyta</taxon>
        <taxon>Embryophyta</taxon>
        <taxon>Tracheophyta</taxon>
        <taxon>Spermatophyta</taxon>
        <taxon>Magnoliopsida</taxon>
        <taxon>Liliopsida</taxon>
        <taxon>Asparagales</taxon>
        <taxon>Orchidaceae</taxon>
        <taxon>Epidendroideae</taxon>
        <taxon>Malaxideae</taxon>
        <taxon>Dendrobiinae</taxon>
        <taxon>Dendrobium</taxon>
    </lineage>
</organism>
<feature type="region of interest" description="VHIID" evidence="3">
    <location>
        <begin position="272"/>
        <end position="337"/>
    </location>
</feature>
<dbReference type="PROSITE" id="PS50985">
    <property type="entry name" value="GRAS"/>
    <property type="match status" value="1"/>
</dbReference>
<gene>
    <name evidence="5" type="ORF">IEQ34_005683</name>
</gene>
<evidence type="ECO:0000313" key="5">
    <source>
        <dbReference type="EMBL" id="KAH0465580.1"/>
    </source>
</evidence>
<dbReference type="PANTHER" id="PTHR31636">
    <property type="entry name" value="OSJNBA0084A10.13 PROTEIN-RELATED"/>
    <property type="match status" value="1"/>
</dbReference>
<comment type="caution">
    <text evidence="3">Lacks conserved residue(s) required for the propagation of feature annotation.</text>
</comment>
<comment type="similarity">
    <text evidence="3">Belongs to the GRAS family.</text>
</comment>
<evidence type="ECO:0000256" key="3">
    <source>
        <dbReference type="PROSITE-ProRule" id="PRU01191"/>
    </source>
</evidence>
<dbReference type="Pfam" id="PF03514">
    <property type="entry name" value="GRAS"/>
    <property type="match status" value="1"/>
</dbReference>
<evidence type="ECO:0000256" key="1">
    <source>
        <dbReference type="ARBA" id="ARBA00023015"/>
    </source>
</evidence>
<dbReference type="Proteomes" id="UP000775213">
    <property type="component" value="Unassembled WGS sequence"/>
</dbReference>
<keyword evidence="1" id="KW-0805">Transcription regulation</keyword>
<dbReference type="AlphaFoldDB" id="A0AAV7HBT2"/>
<comment type="caution">
    <text evidence="5">The sequence shown here is derived from an EMBL/GenBank/DDBJ whole genome shotgun (WGS) entry which is preliminary data.</text>
</comment>
<feature type="region of interest" description="Leucine repeat II (LRII)" evidence="3">
    <location>
        <begin position="353"/>
        <end position="385"/>
    </location>
</feature>
<name>A0AAV7HBT2_DENCH</name>
<evidence type="ECO:0000313" key="6">
    <source>
        <dbReference type="Proteomes" id="UP000775213"/>
    </source>
</evidence>
<keyword evidence="2" id="KW-0804">Transcription</keyword>
<dbReference type="InterPro" id="IPR005202">
    <property type="entry name" value="TF_GRAS"/>
</dbReference>
<accession>A0AAV7HBT2</accession>
<evidence type="ECO:0000256" key="2">
    <source>
        <dbReference type="ARBA" id="ARBA00023163"/>
    </source>
</evidence>
<protein>
    <recommendedName>
        <fullName evidence="7">Scarecrow-like protein 8</fullName>
    </recommendedName>
</protein>
<proteinExistence type="inferred from homology"/>
<feature type="region of interest" description="SAW" evidence="3">
    <location>
        <begin position="491"/>
        <end position="567"/>
    </location>
</feature>
<feature type="compositionally biased region" description="Low complexity" evidence="4">
    <location>
        <begin position="179"/>
        <end position="194"/>
    </location>
</feature>
<feature type="short sequence motif" description="VHIID" evidence="3">
    <location>
        <begin position="303"/>
        <end position="307"/>
    </location>
</feature>
<sequence>MEKGCAFISGLSFLWFGAEEKAAVVATASDLQTKGPGRDDPRGALRFGVESTGGLFKRSLMTEQEAQNAVFVRSVKQKNHLELPISALSPTSSIQSSLSSASIPLRGQGNLKFTSWSLPAPTSVEPEKKSTITNRLLQLERQLLDDEDDELSVSDGSAVTNSEWNETMQKLIFPQKPLSNSPTSSSSSSSSSSITSSRQMLLDTATAISAGNLDTAAANLALLKGAANKLGNPEQRLTAMMVTALALRINPRGPATIAVTSDIFTPEHLTSSQMLYEAAPCFKLALMTANLAIIEATKDHPKIHIIDFDVGQGLQLASLLHSLAERHRHISVKITAFCDPTLPFNSLAGNLNLVGDRLAKLAEGLGIGLRFSTVNRRTTELDRAALDCGTEEALVVNFAFLLSRIADESVSPANPRDELLRRVKALGPKVVTLVEQEMNGNTAPFATRFAEACAHYGALLESMEAIIVGRESNERARVEACLARKACNSVAREGADRVERCEVYGKWKARLGMAGFKPVQLGPGVVETVKRRLASLGNNPGFMVKEEDGRVACGWMGRVINVASAWH</sequence>
<feature type="region of interest" description="Disordered" evidence="4">
    <location>
        <begin position="174"/>
        <end position="194"/>
    </location>
</feature>
<evidence type="ECO:0000256" key="4">
    <source>
        <dbReference type="SAM" id="MobiDB-lite"/>
    </source>
</evidence>
<evidence type="ECO:0008006" key="7">
    <source>
        <dbReference type="Google" id="ProtNLM"/>
    </source>
</evidence>
<dbReference type="EMBL" id="JAGFBR010000006">
    <property type="protein sequence ID" value="KAH0465580.1"/>
    <property type="molecule type" value="Genomic_DNA"/>
</dbReference>
<reference evidence="5 6" key="1">
    <citation type="journal article" date="2021" name="Hortic Res">
        <title>Chromosome-scale assembly of the Dendrobium chrysotoxum genome enhances the understanding of orchid evolution.</title>
        <authorList>
            <person name="Zhang Y."/>
            <person name="Zhang G.Q."/>
            <person name="Zhang D."/>
            <person name="Liu X.D."/>
            <person name="Xu X.Y."/>
            <person name="Sun W.H."/>
            <person name="Yu X."/>
            <person name="Zhu X."/>
            <person name="Wang Z.W."/>
            <person name="Zhao X."/>
            <person name="Zhong W.Y."/>
            <person name="Chen H."/>
            <person name="Yin W.L."/>
            <person name="Huang T."/>
            <person name="Niu S.C."/>
            <person name="Liu Z.J."/>
        </authorList>
    </citation>
    <scope>NUCLEOTIDE SEQUENCE [LARGE SCALE GENOMIC DNA]</scope>
    <source>
        <strain evidence="5">Lindl</strain>
    </source>
</reference>
<keyword evidence="6" id="KW-1185">Reference proteome</keyword>